<keyword evidence="6" id="KW-0967">Endosome</keyword>
<feature type="domain" description="MHD1" evidence="9">
    <location>
        <begin position="545"/>
        <end position="668"/>
    </location>
</feature>
<protein>
    <submittedName>
        <fullName evidence="11">Uncharacterized protein</fullName>
    </submittedName>
</protein>
<sequence>MIPAQDGSNTDRLLVPPQEGHSTGTGSTRSRQRQGSPARKLGLTRKLRDRKDLEDPEERKKKHKEIELKPLYKELLYTIKHRLGKPSTNSVYSTTQLQDYIKEAFGMTDAEHESLSEKVDSAVHPVYCLKITVKEAKGILGKDISGFSDPYCLLSILPKSHEPLSSKPQKAVVKDSAQQGEIFQTDVKKQTLNPVWDETFKLVFEDIASGNFHLEMWDRDEEVSLAQKLDEFRTNFHGLKRMLKDAKKEKGQDDFLGRIVLSLQVYMLKCHLKMQFGRDDSLSAGRSLYVNYSGILQQFVQAYISKQQDSVPWKGELCGEASTLLEYYGTQNDISPFLQDLAKWVAYSKLYQSLEVDSTVLFQQLTSIEYHWDQQELPYQQKQELGDSLHGFLQYGLCLVSKYRDIFPPTPKCTPRLHTLLRVLVQICKTRAFQKLNPANFALHDEVNDAVLTGTEEWFNIKKGLHQPMTKDLLEAVSALTRLIKEVQEDVQLSKDVWNKVFVSAVQLDVFTVVYQKLDSLLAEEVRAMMCQLNHMDQSLANSLYPVYLSLQAIHKEKAYLQKREKMLELTSFHEFFREALPYWLNKAFSTTMERVEKAVQVDQLQPLQSGAVPIKHSSSAVDLAACLQPICQLWEQLSWPDSEEGFMLMVKLTEDMCKIASMYCRLLKSRVRELSENRDQGIAVNMLCVVVNDLEHLRSVLTKLPQQLNWAGLRERTRNVIGENQFQNTLPSQLKHTQAALDREIRSAVDTLARKLHTDIEDYVRRMATRHRLPSRSTEDAVDPLMRYLEKELQYMNENLVQENFNSLLLPLWTNSVKILHQVSQQEDSNVVYFQRLQFTLQCLEQCFHAEGNGLPLETLHTAEYKALNDHLMLNSMSCQKLMEKFFEKKVWEQKVCHGEKYGAVTLITSYKRSESKLHVEVLNAVNLIPLDSNGFSDPFVQLSLEPRHIFPHVDVHSTKVKNRDLNPLFEESFEFAVSLEQCQSAGTCLLVTVLDYDALRSDDFEGEAFLSLKAVPGVAGGGGSDPAPAQIRLPLMHPKPNSDLNLKMLEGRKGEREAQAFVKLRKQRERKSQEAGR</sequence>
<dbReference type="SMART" id="SM00239">
    <property type="entry name" value="C2"/>
    <property type="match status" value="2"/>
</dbReference>
<evidence type="ECO:0000259" key="8">
    <source>
        <dbReference type="PROSITE" id="PS50004"/>
    </source>
</evidence>
<comment type="caution">
    <text evidence="11">The sequence shown here is derived from an EMBL/GenBank/DDBJ whole genome shotgun (WGS) entry which is preliminary data.</text>
</comment>
<reference evidence="11" key="1">
    <citation type="submission" date="2023-08" db="EMBL/GenBank/DDBJ databases">
        <title>Pelteobagrus vachellii genome.</title>
        <authorList>
            <person name="Liu H."/>
        </authorList>
    </citation>
    <scope>NUCLEOTIDE SEQUENCE</scope>
    <source>
        <strain evidence="11">PRFRI_2022a</strain>
        <tissue evidence="11">Muscle</tissue>
    </source>
</reference>
<evidence type="ECO:0000259" key="9">
    <source>
        <dbReference type="PROSITE" id="PS51258"/>
    </source>
</evidence>
<evidence type="ECO:0000256" key="4">
    <source>
        <dbReference type="ARBA" id="ARBA00022483"/>
    </source>
</evidence>
<evidence type="ECO:0000256" key="7">
    <source>
        <dbReference type="SAM" id="MobiDB-lite"/>
    </source>
</evidence>
<proteinExistence type="inferred from homology"/>
<dbReference type="CDD" id="cd04009">
    <property type="entry name" value="C2B_Munc13-like"/>
    <property type="match status" value="1"/>
</dbReference>
<dbReference type="InterPro" id="IPR014772">
    <property type="entry name" value="Munc13_dom-2"/>
</dbReference>
<feature type="domain" description="C2" evidence="8">
    <location>
        <begin position="902"/>
        <end position="1027"/>
    </location>
</feature>
<keyword evidence="4" id="KW-0268">Exocytosis</keyword>
<dbReference type="SUPFAM" id="SSF49562">
    <property type="entry name" value="C2 domain (Calcium/lipid-binding domain, CaLB)"/>
    <property type="match status" value="2"/>
</dbReference>
<feature type="domain" description="C2" evidence="8">
    <location>
        <begin position="109"/>
        <end position="252"/>
    </location>
</feature>
<evidence type="ECO:0000256" key="2">
    <source>
        <dbReference type="ARBA" id="ARBA00004603"/>
    </source>
</evidence>
<dbReference type="Gene3D" id="1.20.58.1100">
    <property type="match status" value="1"/>
</dbReference>
<dbReference type="InterPro" id="IPR035892">
    <property type="entry name" value="C2_domain_sf"/>
</dbReference>
<dbReference type="GO" id="GO:0005770">
    <property type="term" value="C:late endosome"/>
    <property type="evidence" value="ECO:0007669"/>
    <property type="project" value="UniProtKB-SubCell"/>
</dbReference>
<feature type="domain" description="MHD2" evidence="10">
    <location>
        <begin position="780"/>
        <end position="887"/>
    </location>
</feature>
<dbReference type="Proteomes" id="UP001187315">
    <property type="component" value="Unassembled WGS sequence"/>
</dbReference>
<evidence type="ECO:0000259" key="10">
    <source>
        <dbReference type="PROSITE" id="PS51259"/>
    </source>
</evidence>
<comment type="similarity">
    <text evidence="3">Belongs to the unc-13 family.</text>
</comment>
<evidence type="ECO:0000256" key="1">
    <source>
        <dbReference type="ARBA" id="ARBA00004496"/>
    </source>
</evidence>
<feature type="compositionally biased region" description="Polar residues" evidence="7">
    <location>
        <begin position="1"/>
        <end position="11"/>
    </location>
</feature>
<dbReference type="Gene3D" id="1.10.357.50">
    <property type="match status" value="1"/>
</dbReference>
<evidence type="ECO:0000256" key="3">
    <source>
        <dbReference type="ARBA" id="ARBA00005823"/>
    </source>
</evidence>
<dbReference type="PROSITE" id="PS51258">
    <property type="entry name" value="MHD1"/>
    <property type="match status" value="1"/>
</dbReference>
<feature type="compositionally biased region" description="Polar residues" evidence="7">
    <location>
        <begin position="20"/>
        <end position="35"/>
    </location>
</feature>
<name>A0AA88NYE4_TACVA</name>
<feature type="compositionally biased region" description="Basic and acidic residues" evidence="7">
    <location>
        <begin position="49"/>
        <end position="62"/>
    </location>
</feature>
<dbReference type="InterPro" id="IPR014770">
    <property type="entry name" value="Munc13_1"/>
</dbReference>
<keyword evidence="12" id="KW-1185">Reference proteome</keyword>
<evidence type="ECO:0000313" key="12">
    <source>
        <dbReference type="Proteomes" id="UP001187315"/>
    </source>
</evidence>
<comment type="subcellular location">
    <subcellularLocation>
        <location evidence="1">Cytoplasm</location>
    </subcellularLocation>
    <subcellularLocation>
        <location evidence="2">Late endosome</location>
    </subcellularLocation>
</comment>
<gene>
    <name evidence="11" type="ORF">Q7C36_002723</name>
</gene>
<feature type="region of interest" description="Disordered" evidence="7">
    <location>
        <begin position="1"/>
        <end position="62"/>
    </location>
</feature>
<evidence type="ECO:0000313" key="11">
    <source>
        <dbReference type="EMBL" id="KAK2866667.1"/>
    </source>
</evidence>
<dbReference type="PROSITE" id="PS51259">
    <property type="entry name" value="MHD2"/>
    <property type="match status" value="1"/>
</dbReference>
<dbReference type="Gene3D" id="2.60.40.150">
    <property type="entry name" value="C2 domain"/>
    <property type="match status" value="2"/>
</dbReference>
<dbReference type="Pfam" id="PF00168">
    <property type="entry name" value="C2"/>
    <property type="match status" value="2"/>
</dbReference>
<dbReference type="CDD" id="cd08676">
    <property type="entry name" value="C2A_Munc13-like"/>
    <property type="match status" value="1"/>
</dbReference>
<dbReference type="GO" id="GO:0006887">
    <property type="term" value="P:exocytosis"/>
    <property type="evidence" value="ECO:0007669"/>
    <property type="project" value="UniProtKB-KW"/>
</dbReference>
<dbReference type="AlphaFoldDB" id="A0AA88NYE4"/>
<dbReference type="InterPro" id="IPR052095">
    <property type="entry name" value="UNC-13_domain"/>
</dbReference>
<organism evidence="11 12">
    <name type="scientific">Tachysurus vachellii</name>
    <name type="common">Darkbarbel catfish</name>
    <name type="synonym">Pelteobagrus vachellii</name>
    <dbReference type="NCBI Taxonomy" id="175792"/>
    <lineage>
        <taxon>Eukaryota</taxon>
        <taxon>Metazoa</taxon>
        <taxon>Chordata</taxon>
        <taxon>Craniata</taxon>
        <taxon>Vertebrata</taxon>
        <taxon>Euteleostomi</taxon>
        <taxon>Actinopterygii</taxon>
        <taxon>Neopterygii</taxon>
        <taxon>Teleostei</taxon>
        <taxon>Ostariophysi</taxon>
        <taxon>Siluriformes</taxon>
        <taxon>Bagridae</taxon>
        <taxon>Tachysurus</taxon>
    </lineage>
</organism>
<dbReference type="GO" id="GO:0070382">
    <property type="term" value="C:exocytic vesicle"/>
    <property type="evidence" value="ECO:0007669"/>
    <property type="project" value="TreeGrafter"/>
</dbReference>
<dbReference type="PROSITE" id="PS50004">
    <property type="entry name" value="C2"/>
    <property type="match status" value="2"/>
</dbReference>
<keyword evidence="5" id="KW-0963">Cytoplasm</keyword>
<dbReference type="PANTHER" id="PTHR45999">
    <property type="entry name" value="UNC-13-4A, ISOFORM B"/>
    <property type="match status" value="1"/>
</dbReference>
<accession>A0AA88NYE4</accession>
<dbReference type="PANTHER" id="PTHR45999:SF3">
    <property type="entry name" value="PROTEIN UNC-13 HOMOLOG D"/>
    <property type="match status" value="1"/>
</dbReference>
<dbReference type="EMBL" id="JAVHJS010000002">
    <property type="protein sequence ID" value="KAK2866667.1"/>
    <property type="molecule type" value="Genomic_DNA"/>
</dbReference>
<evidence type="ECO:0000256" key="6">
    <source>
        <dbReference type="ARBA" id="ARBA00022753"/>
    </source>
</evidence>
<dbReference type="InterPro" id="IPR000008">
    <property type="entry name" value="C2_dom"/>
</dbReference>
<evidence type="ECO:0000256" key="5">
    <source>
        <dbReference type="ARBA" id="ARBA00022490"/>
    </source>
</evidence>